<dbReference type="Proteomes" id="UP001431783">
    <property type="component" value="Unassembled WGS sequence"/>
</dbReference>
<organism evidence="1 2">
    <name type="scientific">Henosepilachna vigintioctopunctata</name>
    <dbReference type="NCBI Taxonomy" id="420089"/>
    <lineage>
        <taxon>Eukaryota</taxon>
        <taxon>Metazoa</taxon>
        <taxon>Ecdysozoa</taxon>
        <taxon>Arthropoda</taxon>
        <taxon>Hexapoda</taxon>
        <taxon>Insecta</taxon>
        <taxon>Pterygota</taxon>
        <taxon>Neoptera</taxon>
        <taxon>Endopterygota</taxon>
        <taxon>Coleoptera</taxon>
        <taxon>Polyphaga</taxon>
        <taxon>Cucujiformia</taxon>
        <taxon>Coccinelloidea</taxon>
        <taxon>Coccinellidae</taxon>
        <taxon>Epilachninae</taxon>
        <taxon>Epilachnini</taxon>
        <taxon>Henosepilachna</taxon>
    </lineage>
</organism>
<evidence type="ECO:0000313" key="2">
    <source>
        <dbReference type="Proteomes" id="UP001431783"/>
    </source>
</evidence>
<evidence type="ECO:0000313" key="1">
    <source>
        <dbReference type="EMBL" id="KAK9878530.1"/>
    </source>
</evidence>
<name>A0AAW1U7M2_9CUCU</name>
<protein>
    <submittedName>
        <fullName evidence="1">Uncharacterized protein</fullName>
    </submittedName>
</protein>
<reference evidence="1 2" key="1">
    <citation type="submission" date="2023-03" db="EMBL/GenBank/DDBJ databases">
        <title>Genome insight into feeding habits of ladybird beetles.</title>
        <authorList>
            <person name="Li H.-S."/>
            <person name="Huang Y.-H."/>
            <person name="Pang H."/>
        </authorList>
    </citation>
    <scope>NUCLEOTIDE SEQUENCE [LARGE SCALE GENOMIC DNA]</scope>
    <source>
        <strain evidence="1">SYSU_2023b</strain>
        <tissue evidence="1">Whole body</tissue>
    </source>
</reference>
<keyword evidence="2" id="KW-1185">Reference proteome</keyword>
<dbReference type="AlphaFoldDB" id="A0AAW1U7M2"/>
<comment type="caution">
    <text evidence="1">The sequence shown here is derived from an EMBL/GenBank/DDBJ whole genome shotgun (WGS) entry which is preliminary data.</text>
</comment>
<dbReference type="EMBL" id="JARQZJ010000049">
    <property type="protein sequence ID" value="KAK9878530.1"/>
    <property type="molecule type" value="Genomic_DNA"/>
</dbReference>
<gene>
    <name evidence="1" type="ORF">WA026_022428</name>
</gene>
<sequence length="288" mass="31907">MVSQEGDLLAEDLELNYELENDEPEAQRCDIKGTKAISCLVDCLPQDLRANARPFQCFNVNEYTGFLSSFDRFPEASTSEYSRESKKRNSEAWSVKGNEAELISAEHCFNTSQGNFWVSPLSVVLKGFGGALCTVKDEMDLHLIADGANLTIQAVLAECDLGGADLLRGQPARRSGSVSCSRRCTEECFLAARRFELSGTIVVNKNEILEGAHSEHIHMQNGVVTDCSAVRATMMKMDMIPRISGWWMALQVYGMTVEYKAVLSRNPVIVCSVNMGEDDWFFDSAIEG</sequence>
<accession>A0AAW1U7M2</accession>
<proteinExistence type="predicted"/>